<comment type="caution">
    <text evidence="2">The sequence shown here is derived from an EMBL/GenBank/DDBJ whole genome shotgun (WGS) entry which is preliminary data.</text>
</comment>
<feature type="transmembrane region" description="Helical" evidence="1">
    <location>
        <begin position="97"/>
        <end position="117"/>
    </location>
</feature>
<evidence type="ECO:0000256" key="1">
    <source>
        <dbReference type="SAM" id="Phobius"/>
    </source>
</evidence>
<feature type="transmembrane region" description="Helical" evidence="1">
    <location>
        <begin position="150"/>
        <end position="171"/>
    </location>
</feature>
<reference evidence="2 3" key="1">
    <citation type="submission" date="2024-10" db="EMBL/GenBank/DDBJ databases">
        <title>The Natural Products Discovery Center: Release of the First 8490 Sequenced Strains for Exploring Actinobacteria Biosynthetic Diversity.</title>
        <authorList>
            <person name="Kalkreuter E."/>
            <person name="Kautsar S.A."/>
            <person name="Yang D."/>
            <person name="Bader C.D."/>
            <person name="Teijaro C.N."/>
            <person name="Fluegel L."/>
            <person name="Davis C.M."/>
            <person name="Simpson J.R."/>
            <person name="Lauterbach L."/>
            <person name="Steele A.D."/>
            <person name="Gui C."/>
            <person name="Meng S."/>
            <person name="Li G."/>
            <person name="Viehrig K."/>
            <person name="Ye F."/>
            <person name="Su P."/>
            <person name="Kiefer A.F."/>
            <person name="Nichols A."/>
            <person name="Cepeda A.J."/>
            <person name="Yan W."/>
            <person name="Fan B."/>
            <person name="Jiang Y."/>
            <person name="Adhikari A."/>
            <person name="Zheng C.-J."/>
            <person name="Schuster L."/>
            <person name="Cowan T.M."/>
            <person name="Smanski M.J."/>
            <person name="Chevrette M.G."/>
            <person name="De Carvalho L.P.S."/>
            <person name="Shen B."/>
        </authorList>
    </citation>
    <scope>NUCLEOTIDE SEQUENCE [LARGE SCALE GENOMIC DNA]</scope>
    <source>
        <strain evidence="2 3">NPDC005497</strain>
    </source>
</reference>
<organism evidence="2 3">
    <name type="scientific">Streptomyces tibetensis</name>
    <dbReference type="NCBI Taxonomy" id="2382123"/>
    <lineage>
        <taxon>Bacteria</taxon>
        <taxon>Bacillati</taxon>
        <taxon>Actinomycetota</taxon>
        <taxon>Actinomycetes</taxon>
        <taxon>Kitasatosporales</taxon>
        <taxon>Streptomycetaceae</taxon>
        <taxon>Streptomyces</taxon>
    </lineage>
</organism>
<keyword evidence="1" id="KW-1133">Transmembrane helix</keyword>
<feature type="transmembrane region" description="Helical" evidence="1">
    <location>
        <begin position="177"/>
        <end position="196"/>
    </location>
</feature>
<evidence type="ECO:0000313" key="3">
    <source>
        <dbReference type="Proteomes" id="UP001601422"/>
    </source>
</evidence>
<name>A0ABW6N302_9ACTN</name>
<accession>A0ABW6N302</accession>
<keyword evidence="1" id="KW-0812">Transmembrane</keyword>
<dbReference type="RefSeq" id="WP_389831609.1">
    <property type="nucleotide sequence ID" value="NZ_JBIAJP010000007.1"/>
</dbReference>
<gene>
    <name evidence="2" type="ORF">ACFYQT_25840</name>
</gene>
<sequence>MTSTSAATPATPSEKDAECLALTRVLRRRGVVVLSVFALLWAAAAASGTGSATDVVPLCIEVAALLLTAAAIHLGYRKGATPSPRTVNLPAHWARGVGIVNTVELLAVFAVIAASSAAGRPEVVPAGIALVVGLHFFPLARLYDQWQYRWTASLLTAVAVTGFVLVAAGLASETVRVVVGLGSALVLWASSYHLALRG</sequence>
<dbReference type="Pfam" id="PF22765">
    <property type="entry name" value="DUF7010"/>
    <property type="match status" value="1"/>
</dbReference>
<keyword evidence="3" id="KW-1185">Reference proteome</keyword>
<dbReference type="EMBL" id="JBIAJP010000007">
    <property type="protein sequence ID" value="MFF0006852.1"/>
    <property type="molecule type" value="Genomic_DNA"/>
</dbReference>
<proteinExistence type="predicted"/>
<dbReference type="Proteomes" id="UP001601422">
    <property type="component" value="Unassembled WGS sequence"/>
</dbReference>
<evidence type="ECO:0000313" key="2">
    <source>
        <dbReference type="EMBL" id="MFF0006852.1"/>
    </source>
</evidence>
<feature type="transmembrane region" description="Helical" evidence="1">
    <location>
        <begin position="55"/>
        <end position="76"/>
    </location>
</feature>
<feature type="transmembrane region" description="Helical" evidence="1">
    <location>
        <begin position="31"/>
        <end position="49"/>
    </location>
</feature>
<keyword evidence="1" id="KW-0472">Membrane</keyword>
<dbReference type="InterPro" id="IPR053824">
    <property type="entry name" value="DUF7010"/>
</dbReference>
<protein>
    <submittedName>
        <fullName evidence="2">DUF7010 family protein</fullName>
    </submittedName>
</protein>
<feature type="transmembrane region" description="Helical" evidence="1">
    <location>
        <begin position="123"/>
        <end position="143"/>
    </location>
</feature>